<reference evidence="1 2" key="1">
    <citation type="submission" date="2020-04" db="EMBL/GenBank/DDBJ databases">
        <authorList>
            <person name="Yao Y."/>
            <person name="He Z."/>
        </authorList>
    </citation>
    <scope>NUCLEOTIDE SEQUENCE [LARGE SCALE GENOMIC DNA]</scope>
    <source>
        <strain evidence="1 2">CY-1</strain>
    </source>
</reference>
<dbReference type="InterPro" id="IPR017847">
    <property type="entry name" value="T6SS_RhsGE_Vgr_subset"/>
</dbReference>
<evidence type="ECO:0000313" key="1">
    <source>
        <dbReference type="EMBL" id="QJC82549.1"/>
    </source>
</evidence>
<dbReference type="NCBIfam" id="TIGR01646">
    <property type="entry name" value="vgr_GE"/>
    <property type="match status" value="1"/>
</dbReference>
<dbReference type="InterPro" id="IPR006533">
    <property type="entry name" value="T6SS_Vgr_RhsGE"/>
</dbReference>
<dbReference type="InterPro" id="IPR037026">
    <property type="entry name" value="Vgr_OB-fold_dom_sf"/>
</dbReference>
<name>A0AAE7A2E5_9PSED</name>
<proteinExistence type="predicted"/>
<gene>
    <name evidence="1" type="primary">tssI</name>
    <name evidence="1" type="ORF">HGP31_20420</name>
</gene>
<dbReference type="NCBIfam" id="TIGR03361">
    <property type="entry name" value="VI_Rhs_Vgr"/>
    <property type="match status" value="1"/>
</dbReference>
<accession>A0AAE7A2E5</accession>
<dbReference type="KEGG" id="pum:HGP31_20420"/>
<dbReference type="SUPFAM" id="SSF69279">
    <property type="entry name" value="Phage tail proteins"/>
    <property type="match status" value="2"/>
</dbReference>
<dbReference type="EMBL" id="CP051487">
    <property type="protein sequence ID" value="QJC82549.1"/>
    <property type="molecule type" value="Genomic_DNA"/>
</dbReference>
<dbReference type="Gene3D" id="4.10.220.110">
    <property type="match status" value="1"/>
</dbReference>
<dbReference type="AlphaFoldDB" id="A0AAE7A2E5"/>
<organism evidence="1 2">
    <name type="scientific">Pseudomonas umsongensis</name>
    <dbReference type="NCBI Taxonomy" id="198618"/>
    <lineage>
        <taxon>Bacteria</taxon>
        <taxon>Pseudomonadati</taxon>
        <taxon>Pseudomonadota</taxon>
        <taxon>Gammaproteobacteria</taxon>
        <taxon>Pseudomonadales</taxon>
        <taxon>Pseudomonadaceae</taxon>
        <taxon>Pseudomonas</taxon>
    </lineage>
</organism>
<evidence type="ECO:0000313" key="2">
    <source>
        <dbReference type="Proteomes" id="UP000501367"/>
    </source>
</evidence>
<dbReference type="Pfam" id="PF05954">
    <property type="entry name" value="Phage_GPD"/>
    <property type="match status" value="1"/>
</dbReference>
<dbReference type="Proteomes" id="UP000501367">
    <property type="component" value="Chromosome"/>
</dbReference>
<protein>
    <submittedName>
        <fullName evidence="1">Type VI secretion system tip protein VgrG</fullName>
    </submittedName>
</protein>
<dbReference type="Gene3D" id="2.30.110.50">
    <property type="match status" value="1"/>
</dbReference>
<dbReference type="Gene3D" id="2.40.50.230">
    <property type="entry name" value="Gp5 N-terminal domain"/>
    <property type="match status" value="1"/>
</dbReference>
<dbReference type="SUPFAM" id="SSF69255">
    <property type="entry name" value="gp5 N-terminal domain-like"/>
    <property type="match status" value="1"/>
</dbReference>
<dbReference type="RefSeq" id="WP_168759203.1">
    <property type="nucleotide sequence ID" value="NZ_CP051487.1"/>
</dbReference>
<dbReference type="GeneID" id="72195976"/>
<sequence>MHNDKESPYTLTLLDDHLSLQVVQFSGHEALNQPYRFDIEVIGLAPALNLERLLQQPALLDLGQGQGIHGVLHSASCEHRGRGRVGYKLVLMPALQALDRYKSRRIFQHLSVPMILRQLLEEHDLPADSYRLELADGHYPLRPFCIQYEETDLALLQRLCEEEGIHYHFEHRRDGHVLVLADDNMSFPQEPLLMPFQGDEPGDGATPVISELFQRHDSQAVYPRVAAKNRGTAVDEGAANHAFSHTFAPRPSQEQHHRDQLERRDLQRMRCQQLQLHGKSNQGLLRSARIVQIAEHPVPGFNDQWLVFQARHQGQQGSILSQDSIARRYQNQFTAIPWSTVFRPPLDQARPRIPGFQPARVHGLPGQHAKQDDQGRLLATLWPGTEVDPKASSGLWLPVALTMSPAHGEPSQLPMAGSDGWVSFLDSDPDRPVLCASGGQLRSPPAVRTDTRHSDTRLLLDWLINRTDPE</sequence>
<dbReference type="Gene3D" id="3.55.50.10">
    <property type="entry name" value="Baseplate protein-like domains"/>
    <property type="match status" value="1"/>
</dbReference>